<organism evidence="2 3">
    <name type="scientific">Chryseolinea lacunae</name>
    <dbReference type="NCBI Taxonomy" id="2801331"/>
    <lineage>
        <taxon>Bacteria</taxon>
        <taxon>Pseudomonadati</taxon>
        <taxon>Bacteroidota</taxon>
        <taxon>Cytophagia</taxon>
        <taxon>Cytophagales</taxon>
        <taxon>Fulvivirgaceae</taxon>
        <taxon>Chryseolinea</taxon>
    </lineage>
</organism>
<keyword evidence="1" id="KW-0732">Signal</keyword>
<evidence type="ECO:0000313" key="3">
    <source>
        <dbReference type="Proteomes" id="UP000613030"/>
    </source>
</evidence>
<accession>A0ABS1L255</accession>
<name>A0ABS1L255_9BACT</name>
<feature type="signal peptide" evidence="1">
    <location>
        <begin position="1"/>
        <end position="18"/>
    </location>
</feature>
<proteinExistence type="predicted"/>
<dbReference type="Proteomes" id="UP000613030">
    <property type="component" value="Unassembled WGS sequence"/>
</dbReference>
<keyword evidence="3" id="KW-1185">Reference proteome</keyword>
<evidence type="ECO:0000313" key="2">
    <source>
        <dbReference type="EMBL" id="MBL0745655.1"/>
    </source>
</evidence>
<gene>
    <name evidence="2" type="ORF">JI741_30765</name>
</gene>
<sequence>MKQLLTFLLLCTTLLSQAQSFEGTLVYKVDYQLNVSEKMKARGITAEQIMERMKSDGSYTDTIRSTYKQGNYRSDINSNPRAWLIYRNDANKLYTFQDGEAKDICTVSDMSVDLELKATGNKPAITKLDTTATVDGVPCEIVRVKWKTGSYDYYFNKTKNTIDPALYAKHIYDGWSDYLTIAKALPLKIVKRVGKLSAVTLTLVSQKTGPVDDTLFKLPKLVEDKDLNIIKLPNSEMMRIK</sequence>
<dbReference type="RefSeq" id="WP_202016200.1">
    <property type="nucleotide sequence ID" value="NZ_JAERRB010000018.1"/>
</dbReference>
<dbReference type="EMBL" id="JAERRB010000018">
    <property type="protein sequence ID" value="MBL0745655.1"/>
    <property type="molecule type" value="Genomic_DNA"/>
</dbReference>
<feature type="chain" id="PRO_5046345552" description="DUF4412 domain-containing protein" evidence="1">
    <location>
        <begin position="19"/>
        <end position="241"/>
    </location>
</feature>
<protein>
    <recommendedName>
        <fullName evidence="4">DUF4412 domain-containing protein</fullName>
    </recommendedName>
</protein>
<evidence type="ECO:0008006" key="4">
    <source>
        <dbReference type="Google" id="ProtNLM"/>
    </source>
</evidence>
<evidence type="ECO:0000256" key="1">
    <source>
        <dbReference type="SAM" id="SignalP"/>
    </source>
</evidence>
<comment type="caution">
    <text evidence="2">The sequence shown here is derived from an EMBL/GenBank/DDBJ whole genome shotgun (WGS) entry which is preliminary data.</text>
</comment>
<reference evidence="2 3" key="1">
    <citation type="submission" date="2021-01" db="EMBL/GenBank/DDBJ databases">
        <title>Chryseolinea sp. Jin1 Genome sequencing and assembly.</title>
        <authorList>
            <person name="Kim I."/>
        </authorList>
    </citation>
    <scope>NUCLEOTIDE SEQUENCE [LARGE SCALE GENOMIC DNA]</scope>
    <source>
        <strain evidence="2 3">Jin1</strain>
    </source>
</reference>